<proteinExistence type="predicted"/>
<feature type="transmembrane region" description="Helical" evidence="1">
    <location>
        <begin position="206"/>
        <end position="229"/>
    </location>
</feature>
<sequence length="335" mass="38027">MSSDQYLLLQTTAPVEKNGQLDLLDVKKSVAEDASKTRYTIGWAYYPARAGEHRIEFPSIQLTSGGSKTHRFYLPVKSISVKPLPVYIPSNMPVGKLDIEMKPVPVFFITNRLEYIGAQLKTHGVLSELVPKIENNLQSQTNLQVYPAAIQMTRSDGTGRTGNLVDINVPIKAKTTGIYQLDDIEIKYFEPTSGKIETLTYQWPKMLFISTWLIVLLSVIFLLLVVYLLKYSFKYLSAKRSRSRQLKAVRNSLVSARTVQELKKGLDLLAELELGKRNASLKSWHDKNDLEYEPLGKALYNASSEDIDSIKTLYLVHINRTHRLYRALKWNSSGL</sequence>
<keyword evidence="1" id="KW-0472">Membrane</keyword>
<accession>A0A1T2KZE4</accession>
<dbReference type="Proteomes" id="UP000190198">
    <property type="component" value="Unassembled WGS sequence"/>
</dbReference>
<organism evidence="2 3">
    <name type="scientific">Solemya elarraichensis gill symbiont</name>
    <dbReference type="NCBI Taxonomy" id="1918949"/>
    <lineage>
        <taxon>Bacteria</taxon>
        <taxon>Pseudomonadati</taxon>
        <taxon>Pseudomonadota</taxon>
        <taxon>Gammaproteobacteria</taxon>
        <taxon>sulfur-oxidizing symbionts</taxon>
    </lineage>
</organism>
<gene>
    <name evidence="2" type="ORF">BOW52_09155</name>
</gene>
<name>A0A1T2KZE4_9GAMM</name>
<keyword evidence="3" id="KW-1185">Reference proteome</keyword>
<reference evidence="2 3" key="1">
    <citation type="submission" date="2016-11" db="EMBL/GenBank/DDBJ databases">
        <title>Mixed transmission modes and dynamic genome evolution in an obligate animal-bacterial symbiosis.</title>
        <authorList>
            <person name="Russell S.L."/>
            <person name="Corbett-Detig R.B."/>
            <person name="Cavanaugh C.M."/>
        </authorList>
    </citation>
    <scope>NUCLEOTIDE SEQUENCE [LARGE SCALE GENOMIC DNA]</scope>
    <source>
        <strain evidence="2">Sp-SM6</strain>
    </source>
</reference>
<dbReference type="EMBL" id="MPRK01000210">
    <property type="protein sequence ID" value="OOZ38164.1"/>
    <property type="molecule type" value="Genomic_DNA"/>
</dbReference>
<comment type="caution">
    <text evidence="2">The sequence shown here is derived from an EMBL/GenBank/DDBJ whole genome shotgun (WGS) entry which is preliminary data.</text>
</comment>
<keyword evidence="1" id="KW-1133">Transmembrane helix</keyword>
<dbReference type="AlphaFoldDB" id="A0A1T2KZE4"/>
<evidence type="ECO:0000256" key="1">
    <source>
        <dbReference type="SAM" id="Phobius"/>
    </source>
</evidence>
<keyword evidence="1" id="KW-0812">Transmembrane</keyword>
<evidence type="ECO:0000313" key="3">
    <source>
        <dbReference type="Proteomes" id="UP000190198"/>
    </source>
</evidence>
<evidence type="ECO:0000313" key="2">
    <source>
        <dbReference type="EMBL" id="OOZ38164.1"/>
    </source>
</evidence>
<protein>
    <recommendedName>
        <fullName evidence="4">BatD protein</fullName>
    </recommendedName>
</protein>
<evidence type="ECO:0008006" key="4">
    <source>
        <dbReference type="Google" id="ProtNLM"/>
    </source>
</evidence>